<gene>
    <name evidence="6" type="ORF">LC087_09885</name>
</gene>
<dbReference type="InterPro" id="IPR036423">
    <property type="entry name" value="SOD-like_Cu/Zn_dom_sf"/>
</dbReference>
<name>A0ABY9JU91_9BACI</name>
<dbReference type="PROSITE" id="PS00332">
    <property type="entry name" value="SOD_CU_ZN_2"/>
    <property type="match status" value="1"/>
</dbReference>
<keyword evidence="3" id="KW-0479">Metal-binding</keyword>
<keyword evidence="3" id="KW-0186">Copper</keyword>
<evidence type="ECO:0000259" key="5">
    <source>
        <dbReference type="Pfam" id="PF00080"/>
    </source>
</evidence>
<sequence length="188" mass="20264">MQKTFRTLVLAFIFLSGCVGDESITKMDVEMFNSNGDSLGTVKLTEEPEGVGLKVTLEGLPSGELGIHVHEFPNCEAPEFKTSGNHFNPDNVDHGLMHPDGAHAGDLPNLIVDSGKVDVELVGPQLTLKKGQKGSLFSQKGTSLIITSQRDDGMTQPSGDSGERIACGKITEEEAERKDKNVIEPEEE</sequence>
<dbReference type="PANTHER" id="PTHR10003">
    <property type="entry name" value="SUPEROXIDE DISMUTASE CU-ZN -RELATED"/>
    <property type="match status" value="1"/>
</dbReference>
<evidence type="ECO:0000313" key="6">
    <source>
        <dbReference type="EMBL" id="WLR41251.1"/>
    </source>
</evidence>
<dbReference type="PROSITE" id="PS51257">
    <property type="entry name" value="PROKAR_LIPOPROTEIN"/>
    <property type="match status" value="1"/>
</dbReference>
<comment type="function">
    <text evidence="2">Destroys radicals which are normally produced within the cells and which are toxic to biological systems. May play a role in favoring mycobacterial survival in phagocytes.</text>
</comment>
<evidence type="ECO:0000256" key="1">
    <source>
        <dbReference type="ARBA" id="ARBA00010457"/>
    </source>
</evidence>
<comment type="cofactor">
    <cofactor evidence="3">
        <name>Cu cation</name>
        <dbReference type="ChEBI" id="CHEBI:23378"/>
    </cofactor>
    <text evidence="3">Binds 1 copper ion per subunit.</text>
</comment>
<dbReference type="SUPFAM" id="SSF49329">
    <property type="entry name" value="Cu,Zn superoxide dismutase-like"/>
    <property type="match status" value="1"/>
</dbReference>
<comment type="similarity">
    <text evidence="1 3">Belongs to the Cu-Zn superoxide dismutase family.</text>
</comment>
<proteinExistence type="inferred from homology"/>
<comment type="cofactor">
    <cofactor evidence="3">
        <name>Zn(2+)</name>
        <dbReference type="ChEBI" id="CHEBI:29105"/>
    </cofactor>
    <text evidence="3">Binds 1 zinc ion per subunit.</text>
</comment>
<dbReference type="InterPro" id="IPR018152">
    <property type="entry name" value="SOD_Cu/Zn_BS"/>
</dbReference>
<organism evidence="6 7">
    <name type="scientific">Bacillus carboniphilus</name>
    <dbReference type="NCBI Taxonomy" id="86663"/>
    <lineage>
        <taxon>Bacteria</taxon>
        <taxon>Bacillati</taxon>
        <taxon>Bacillota</taxon>
        <taxon>Bacilli</taxon>
        <taxon>Bacillales</taxon>
        <taxon>Bacillaceae</taxon>
        <taxon>Bacillus</taxon>
    </lineage>
</organism>
<keyword evidence="3" id="KW-0862">Zinc</keyword>
<dbReference type="Gene3D" id="2.60.40.200">
    <property type="entry name" value="Superoxide dismutase, copper/zinc binding domain"/>
    <property type="match status" value="1"/>
</dbReference>
<feature type="domain" description="Superoxide dismutase copper/zinc binding" evidence="5">
    <location>
        <begin position="40"/>
        <end position="170"/>
    </location>
</feature>
<dbReference type="EMBL" id="CP129013">
    <property type="protein sequence ID" value="WLR41251.1"/>
    <property type="molecule type" value="Genomic_DNA"/>
</dbReference>
<evidence type="ECO:0000256" key="2">
    <source>
        <dbReference type="ARBA" id="ARBA00024900"/>
    </source>
</evidence>
<dbReference type="Pfam" id="PF00080">
    <property type="entry name" value="Sod_Cu"/>
    <property type="match status" value="1"/>
</dbReference>
<dbReference type="InterPro" id="IPR024134">
    <property type="entry name" value="SOD_Cu/Zn_/chaperone"/>
</dbReference>
<evidence type="ECO:0000256" key="4">
    <source>
        <dbReference type="SAM" id="MobiDB-lite"/>
    </source>
</evidence>
<evidence type="ECO:0000313" key="7">
    <source>
        <dbReference type="Proteomes" id="UP001197974"/>
    </source>
</evidence>
<dbReference type="CDD" id="cd00305">
    <property type="entry name" value="Cu-Zn_Superoxide_Dismutase"/>
    <property type="match status" value="1"/>
</dbReference>
<reference evidence="6 7" key="1">
    <citation type="submission" date="2023-06" db="EMBL/GenBank/DDBJ databases">
        <title>Five Gram-positive bacteria isolated from mangrove sediments in Shenzhen, Guangdong, China.</title>
        <authorList>
            <person name="Yu S."/>
            <person name="Zheng W."/>
            <person name="Huang Y."/>
        </authorList>
    </citation>
    <scope>NUCLEOTIDE SEQUENCE [LARGE SCALE GENOMIC DNA]</scope>
    <source>
        <strain evidence="6 7">SaN35-3</strain>
    </source>
</reference>
<evidence type="ECO:0000256" key="3">
    <source>
        <dbReference type="RuleBase" id="RU000393"/>
    </source>
</evidence>
<protein>
    <recommendedName>
        <fullName evidence="3">Superoxide dismutase [Cu-Zn]</fullName>
        <ecNumber evidence="3">1.15.1.1</ecNumber>
    </recommendedName>
</protein>
<keyword evidence="3" id="KW-0560">Oxidoreductase</keyword>
<accession>A0ABY9JU91</accession>
<comment type="catalytic activity">
    <reaction evidence="3">
        <text>2 superoxide + 2 H(+) = H2O2 + O2</text>
        <dbReference type="Rhea" id="RHEA:20696"/>
        <dbReference type="ChEBI" id="CHEBI:15378"/>
        <dbReference type="ChEBI" id="CHEBI:15379"/>
        <dbReference type="ChEBI" id="CHEBI:16240"/>
        <dbReference type="ChEBI" id="CHEBI:18421"/>
        <dbReference type="EC" id="1.15.1.1"/>
    </reaction>
</comment>
<keyword evidence="7" id="KW-1185">Reference proteome</keyword>
<dbReference type="EC" id="1.15.1.1" evidence="3"/>
<dbReference type="InterPro" id="IPR001424">
    <property type="entry name" value="SOD_Cu_Zn_dom"/>
</dbReference>
<feature type="compositionally biased region" description="Basic and acidic residues" evidence="4">
    <location>
        <begin position="170"/>
        <end position="188"/>
    </location>
</feature>
<dbReference type="Proteomes" id="UP001197974">
    <property type="component" value="Chromosome"/>
</dbReference>
<feature type="region of interest" description="Disordered" evidence="4">
    <location>
        <begin position="147"/>
        <end position="188"/>
    </location>
</feature>